<organism evidence="2 4">
    <name type="scientific">Flavobacterium branchiophilum</name>
    <dbReference type="NCBI Taxonomy" id="55197"/>
    <lineage>
        <taxon>Bacteria</taxon>
        <taxon>Pseudomonadati</taxon>
        <taxon>Bacteroidota</taxon>
        <taxon>Flavobacteriia</taxon>
        <taxon>Flavobacteriales</taxon>
        <taxon>Flavobacteriaceae</taxon>
        <taxon>Flavobacterium</taxon>
    </lineage>
</organism>
<dbReference type="Proteomes" id="UP000220828">
    <property type="component" value="Unassembled WGS sequence"/>
</dbReference>
<evidence type="ECO:0000313" key="2">
    <source>
        <dbReference type="EMBL" id="PDS22646.1"/>
    </source>
</evidence>
<evidence type="ECO:0000313" key="4">
    <source>
        <dbReference type="Proteomes" id="UP000220828"/>
    </source>
</evidence>
<protein>
    <recommendedName>
        <fullName evidence="6">Outer membrane protein beta-barrel domain-containing protein</fullName>
    </recommendedName>
</protein>
<dbReference type="EMBL" id="PCMW01000082">
    <property type="protein sequence ID" value="PDS22646.1"/>
    <property type="molecule type" value="Genomic_DNA"/>
</dbReference>
<gene>
    <name evidence="2" type="ORF">B0A77_12945</name>
    <name evidence="3" type="ORF">BC670_0235</name>
</gene>
<reference evidence="3 5" key="2">
    <citation type="submission" date="2019-06" db="EMBL/GenBank/DDBJ databases">
        <title>Genomic Encyclopedia of Archaeal and Bacterial Type Strains, Phase II (KMG-II): from individual species to whole genera.</title>
        <authorList>
            <person name="Goeker M."/>
        </authorList>
    </citation>
    <scope>NUCLEOTIDE SEQUENCE [LARGE SCALE GENOMIC DNA]</scope>
    <source>
        <strain evidence="3 5">DSM 24789</strain>
    </source>
</reference>
<name>A0A2H3KGB6_9FLAO</name>
<evidence type="ECO:0008006" key="6">
    <source>
        <dbReference type="Google" id="ProtNLM"/>
    </source>
</evidence>
<dbReference type="Proteomes" id="UP000320773">
    <property type="component" value="Unassembled WGS sequence"/>
</dbReference>
<comment type="caution">
    <text evidence="2">The sequence shown here is derived from an EMBL/GenBank/DDBJ whole genome shotgun (WGS) entry which is preliminary data.</text>
</comment>
<evidence type="ECO:0000256" key="1">
    <source>
        <dbReference type="SAM" id="SignalP"/>
    </source>
</evidence>
<accession>A0A2H3KGB6</accession>
<evidence type="ECO:0000313" key="3">
    <source>
        <dbReference type="EMBL" id="TQM39441.1"/>
    </source>
</evidence>
<sequence length="192" mass="21531">MKKMIGCMLAILAFQKQNAQNTAVEKGVINVETGIFGAWISHEAKLGSEFALRSEFGLDAGLFGNAYSNGTGYIMVPVLKLEPRWYYNIDKRGHDSKNTLHNAANFLTLSVQYHPDWFVITNGSQTGIYNQVNLIPKWGIRRNIGKSNFNYEAGFGVGLRYVFLNATQNSAIKSETAVDVHLRIGYTFRNKK</sequence>
<evidence type="ECO:0000313" key="5">
    <source>
        <dbReference type="Proteomes" id="UP000320773"/>
    </source>
</evidence>
<dbReference type="AlphaFoldDB" id="A0A2H3KGB6"/>
<proteinExistence type="predicted"/>
<dbReference type="OrthoDB" id="883248at2"/>
<dbReference type="EMBL" id="VFPJ01000001">
    <property type="protein sequence ID" value="TQM39441.1"/>
    <property type="molecule type" value="Genomic_DNA"/>
</dbReference>
<reference evidence="2 4" key="1">
    <citation type="submission" date="2017-09" db="EMBL/GenBank/DDBJ databases">
        <title>Whole genomes of Flavobacteriaceae.</title>
        <authorList>
            <person name="Stine C."/>
            <person name="Li C."/>
            <person name="Tadesse D."/>
        </authorList>
    </citation>
    <scope>NUCLEOTIDE SEQUENCE [LARGE SCALE GENOMIC DNA]</scope>
    <source>
        <strain evidence="2 4">ATCC 35036</strain>
    </source>
</reference>
<keyword evidence="1" id="KW-0732">Signal</keyword>
<dbReference type="RefSeq" id="WP_014084639.1">
    <property type="nucleotide sequence ID" value="NZ_CBCSFI010000005.1"/>
</dbReference>
<feature type="chain" id="PRO_5036039684" description="Outer membrane protein beta-barrel domain-containing protein" evidence="1">
    <location>
        <begin position="20"/>
        <end position="192"/>
    </location>
</feature>
<dbReference type="OMA" id="PRWYYNL"/>
<feature type="signal peptide" evidence="1">
    <location>
        <begin position="1"/>
        <end position="19"/>
    </location>
</feature>